<dbReference type="Proteomes" id="UP001145799">
    <property type="component" value="Unassembled WGS sequence"/>
</dbReference>
<keyword evidence="3" id="KW-0067">ATP-binding</keyword>
<dbReference type="InterPro" id="IPR001650">
    <property type="entry name" value="Helicase_C-like"/>
</dbReference>
<keyword evidence="6" id="KW-1185">Reference proteome</keyword>
<dbReference type="EMBL" id="JAPZVQ010000018">
    <property type="protein sequence ID" value="MDA1387690.1"/>
    <property type="molecule type" value="Genomic_DNA"/>
</dbReference>
<dbReference type="RefSeq" id="WP_270124193.1">
    <property type="nucleotide sequence ID" value="NZ_BAAAOM010000007.1"/>
</dbReference>
<feature type="region of interest" description="Disordered" evidence="1">
    <location>
        <begin position="1227"/>
        <end position="1251"/>
    </location>
</feature>
<dbReference type="GO" id="GO:0004386">
    <property type="term" value="F:helicase activity"/>
    <property type="evidence" value="ECO:0007669"/>
    <property type="project" value="UniProtKB-KW"/>
</dbReference>
<feature type="domain" description="Helicase C-terminal" evidence="2">
    <location>
        <begin position="915"/>
        <end position="1079"/>
    </location>
</feature>
<accession>A0A9X3SWC9</accession>
<evidence type="ECO:0000313" key="4">
    <source>
        <dbReference type="EMBL" id="MDR7338007.1"/>
    </source>
</evidence>
<reference evidence="4 6" key="2">
    <citation type="submission" date="2023-07" db="EMBL/GenBank/DDBJ databases">
        <title>Sequencing the genomes of 1000 actinobacteria strains.</title>
        <authorList>
            <person name="Klenk H.-P."/>
        </authorList>
    </citation>
    <scope>NUCLEOTIDE SEQUENCE [LARGE SCALE GENOMIC DNA]</scope>
    <source>
        <strain evidence="4 6">DSM 44724</strain>
    </source>
</reference>
<dbReference type="Proteomes" id="UP001183604">
    <property type="component" value="Unassembled WGS sequence"/>
</dbReference>
<feature type="compositionally biased region" description="Basic and acidic residues" evidence="1">
    <location>
        <begin position="1229"/>
        <end position="1244"/>
    </location>
</feature>
<dbReference type="PROSITE" id="PS51194">
    <property type="entry name" value="HELICASE_CTER"/>
    <property type="match status" value="1"/>
</dbReference>
<dbReference type="CDD" id="cd18785">
    <property type="entry name" value="SF2_C"/>
    <property type="match status" value="1"/>
</dbReference>
<dbReference type="EMBL" id="JAVDYD010000001">
    <property type="protein sequence ID" value="MDR7338007.1"/>
    <property type="molecule type" value="Genomic_DNA"/>
</dbReference>
<dbReference type="Gene3D" id="3.40.50.300">
    <property type="entry name" value="P-loop containing nucleotide triphosphate hydrolases"/>
    <property type="match status" value="1"/>
</dbReference>
<comment type="caution">
    <text evidence="3">The sequence shown here is derived from an EMBL/GenBank/DDBJ whole genome shotgun (WGS) entry which is preliminary data.</text>
</comment>
<dbReference type="SUPFAM" id="SSF52540">
    <property type="entry name" value="P-loop containing nucleoside triphosphate hydrolases"/>
    <property type="match status" value="1"/>
</dbReference>
<dbReference type="AlphaFoldDB" id="A0A9X3SWC9"/>
<feature type="region of interest" description="Disordered" evidence="1">
    <location>
        <begin position="1"/>
        <end position="28"/>
    </location>
</feature>
<keyword evidence="3" id="KW-0547">Nucleotide-binding</keyword>
<name>A0A9X3SWC9_9ACTN</name>
<protein>
    <submittedName>
        <fullName evidence="3">DISARM system helicase DrmA</fullName>
    </submittedName>
</protein>
<feature type="region of interest" description="Disordered" evidence="1">
    <location>
        <begin position="95"/>
        <end position="118"/>
    </location>
</feature>
<evidence type="ECO:0000259" key="2">
    <source>
        <dbReference type="PROSITE" id="PS51194"/>
    </source>
</evidence>
<evidence type="ECO:0000256" key="1">
    <source>
        <dbReference type="SAM" id="MobiDB-lite"/>
    </source>
</evidence>
<gene>
    <name evidence="3" type="primary">drmA</name>
    <name evidence="4" type="ORF">J2S69_001726</name>
    <name evidence="3" type="ORF">O2L01_22045</name>
</gene>
<keyword evidence="3" id="KW-0347">Helicase</keyword>
<dbReference type="NCBIfam" id="NF038325">
    <property type="entry name" value="DISARM_DrmAS"/>
    <property type="match status" value="1"/>
</dbReference>
<keyword evidence="3" id="KW-0378">Hydrolase</keyword>
<proteinExistence type="predicted"/>
<reference evidence="3" key="1">
    <citation type="submission" date="2022-12" db="EMBL/GenBank/DDBJ databases">
        <title>Gycomyces niveus sp.nov., a novel actinomycete isolated from soil in Shouguang.</title>
        <authorList>
            <person name="Yang X."/>
        </authorList>
    </citation>
    <scope>NUCLEOTIDE SEQUENCE</scope>
    <source>
        <strain evidence="3">DSM 44724</strain>
    </source>
</reference>
<sequence length="1251" mass="138102">MNLDDYVSVDPTGGGRSTYAVKHSPDGSSWTARENLADIFEREILGPAGGPEEILEGQPDAAYLVGRIAPAKIKPGKTKLTSADDDDAALDVAESAEDEISRGVPVSSVDDSSAESDEDIVDDIPQQRGLMIPASMGLRFQVPTDLEYFTVTASWGTYNVHKSDEEEDGPKPRSGRRYKRENFNIPKVIRLADLVPGQTAEVHLRDAIVIRIDRYDSPDHSCATIEMALCNDRETPRQIPVNAWLYQTKLEASADGDAVFLPVRDLVVDTDWAPDEVEEIRRLDLQYRNRLEFAQGRTCSADWETDWDKAPEDDLSARRAKRVWTTWLPVSETPQTDAPEVPGVLQDMTVLANAGPDALDSGLRPIVAGYADWLEERRTQAEGLPAHLRDEALDAVEDARMVHEQLADGLDFLLADAQAQQCFRFMNEVMAAQRVQTQIAAIRTADATVTMDEAREQVLAKKTPHHWRTFQLAFILTQIRMMTDPTWKYRSGNLARAQLLFFPTGGGKTEAYLGLAAFTFAIRRLQGVVQSDSGPLDGNAGVAVIMRYTLRLLTSQQFQRATALMCAAEKVRVDDPGTWGTEPFRIGLWVGTSVSPKRFDEASDEITKARNSEGAVHRLTVLQIQRCPWCGEKIGVGNIKADPIERRVRVYCGDELAECPFAEGGEAGEGLPVLTVDEEIYRLAPAFIIATVDKFARLAREGEAAALFGYVSKYCDRHCYVHPDYAKCDVAVDGKHPRKGKHPAARVRRTGRLRPPDLIIQDELHLITGSLGTTVGLFETAVDTAAAWTTAEGDPVRPMLVASTATARNANDQVRALYGRDTQIFPPQVIDAGDTFFSRELPISAKHPGRRYIGVASTGVRLTSAEIRVAEVLLAAGQLLINTGKANEADPYMTLVGYFSATRELAGMTRFLGDDIQTLLSKGREWSKLPRRSGTAFGHLNSAELTSRVSSADIGASLDQMAVPFDPAFDSTAAKRAAGAAASRGEEVDQRERLPLDTVLATSMLQVGVDVTRLGLMLVVGQPKNTAEYIQASSRVGRDADRPGLVVALGNWARPRDLAHFETFRHYHETFYKQVEALSVTPYSQTSLDRGLDGVLVSASRVLQADRIDGLSPEQAARRIKDETAFVQRLIDQLCERIARASDDETAERARTRLGNRLDHWLQRKKQLEPRSLVYDRVNDESRFGSLMISPENARSMAGRKDIGPFKVPNSMREVQPEINLLVSPIKANLDDRTGDEPEWETQRPSKGASS</sequence>
<evidence type="ECO:0000313" key="3">
    <source>
        <dbReference type="EMBL" id="MDA1387690.1"/>
    </source>
</evidence>
<evidence type="ECO:0000313" key="5">
    <source>
        <dbReference type="Proteomes" id="UP001145799"/>
    </source>
</evidence>
<evidence type="ECO:0000313" key="6">
    <source>
        <dbReference type="Proteomes" id="UP001183604"/>
    </source>
</evidence>
<dbReference type="InterPro" id="IPR027417">
    <property type="entry name" value="P-loop_NTPase"/>
</dbReference>
<organism evidence="3 5">
    <name type="scientific">Glycomyces lechevalierae</name>
    <dbReference type="NCBI Taxonomy" id="256034"/>
    <lineage>
        <taxon>Bacteria</taxon>
        <taxon>Bacillati</taxon>
        <taxon>Actinomycetota</taxon>
        <taxon>Actinomycetes</taxon>
        <taxon>Glycomycetales</taxon>
        <taxon>Glycomycetaceae</taxon>
        <taxon>Glycomyces</taxon>
    </lineage>
</organism>